<dbReference type="AlphaFoldDB" id="A0A7D3Q556"/>
<organism evidence="2">
    <name type="scientific">Pavlova sp. NIVA-4/92</name>
    <dbReference type="NCBI Taxonomy" id="2686093"/>
    <lineage>
        <taxon>Eukaryota</taxon>
        <taxon>Haptista</taxon>
        <taxon>Haptophyta</taxon>
        <taxon>Pavlovophyceae</taxon>
        <taxon>Pavlovales</taxon>
        <taxon>Pavlovaceae</taxon>
        <taxon>Pavlova</taxon>
    </lineage>
</organism>
<feature type="transmembrane region" description="Helical" evidence="1">
    <location>
        <begin position="6"/>
        <end position="26"/>
    </location>
</feature>
<dbReference type="Pfam" id="PF07444">
    <property type="entry name" value="Ycf66_N"/>
    <property type="match status" value="1"/>
</dbReference>
<keyword evidence="1" id="KW-1133">Transmembrane helix</keyword>
<geneLocation type="plastid" evidence="2"/>
<evidence type="ECO:0000313" key="2">
    <source>
        <dbReference type="EMBL" id="QKE31106.1"/>
    </source>
</evidence>
<keyword evidence="2" id="KW-0934">Plastid</keyword>
<proteinExistence type="predicted"/>
<dbReference type="EMBL" id="MT364382">
    <property type="protein sequence ID" value="QKE31106.1"/>
    <property type="molecule type" value="Genomic_DNA"/>
</dbReference>
<reference evidence="2" key="1">
    <citation type="submission" date="2020-04" db="EMBL/GenBank/DDBJ databases">
        <authorList>
            <person name="Hulatt C.J."/>
            <person name="Posewitz M.C."/>
        </authorList>
    </citation>
    <scope>NUCLEOTIDE SEQUENCE</scope>
    <source>
        <strain evidence="2">NIVA-4/92</strain>
    </source>
</reference>
<dbReference type="GeneID" id="55752448"/>
<dbReference type="InterPro" id="IPR010004">
    <property type="entry name" value="Uncharacterised_Ycf66"/>
</dbReference>
<sequence>MINIDFGYNFILGCFVALVGIALYSIRFLNPRIAEEKDVFLSTLFFIYSGIIIIHGWRLDPILFLSQILIVILSISFFMENLSLRTRVLKQKKRELIKKKIEDNMQNLVDGNGNDDDDDDDEPIDIFKIFR</sequence>
<feature type="transmembrane region" description="Helical" evidence="1">
    <location>
        <begin position="63"/>
        <end position="84"/>
    </location>
</feature>
<keyword evidence="1" id="KW-0812">Transmembrane</keyword>
<dbReference type="RefSeq" id="YP_009863775.1">
    <property type="nucleotide sequence ID" value="NC_049013.1"/>
</dbReference>
<protein>
    <submittedName>
        <fullName evidence="2">Ycf66</fullName>
    </submittedName>
</protein>
<feature type="transmembrane region" description="Helical" evidence="1">
    <location>
        <begin position="38"/>
        <end position="57"/>
    </location>
</feature>
<gene>
    <name evidence="2" type="primary">ycf66</name>
</gene>
<name>A0A7D3Q556_9EUKA</name>
<keyword evidence="1" id="KW-0472">Membrane</keyword>
<evidence type="ECO:0000256" key="1">
    <source>
        <dbReference type="SAM" id="Phobius"/>
    </source>
</evidence>
<accession>A0A7D3Q556</accession>